<dbReference type="Gene3D" id="3.30.565.10">
    <property type="entry name" value="Histidine kinase-like ATPase, C-terminal domain"/>
    <property type="match status" value="1"/>
</dbReference>
<dbReference type="InterPro" id="IPR029151">
    <property type="entry name" value="Sensor-like_sf"/>
</dbReference>
<evidence type="ECO:0000256" key="4">
    <source>
        <dbReference type="ARBA" id="ARBA00022475"/>
    </source>
</evidence>
<comment type="subcellular location">
    <subcellularLocation>
        <location evidence="2">Cell membrane</location>
        <topology evidence="2">Multi-pass membrane protein</topology>
    </subcellularLocation>
</comment>
<evidence type="ECO:0000259" key="12">
    <source>
        <dbReference type="PROSITE" id="PS50109"/>
    </source>
</evidence>
<evidence type="ECO:0000256" key="7">
    <source>
        <dbReference type="ARBA" id="ARBA00022777"/>
    </source>
</evidence>
<dbReference type="PROSITE" id="PS50109">
    <property type="entry name" value="HIS_KIN"/>
    <property type="match status" value="1"/>
</dbReference>
<accession>A0A2T7T811</accession>
<evidence type="ECO:0000313" key="13">
    <source>
        <dbReference type="EMBL" id="PVE11294.1"/>
    </source>
</evidence>
<dbReference type="PRINTS" id="PR00344">
    <property type="entry name" value="BCTRLSENSOR"/>
</dbReference>
<dbReference type="PANTHER" id="PTHR43547">
    <property type="entry name" value="TWO-COMPONENT HISTIDINE KINASE"/>
    <property type="match status" value="1"/>
</dbReference>
<gene>
    <name evidence="13" type="ORF">Y717_14715</name>
</gene>
<feature type="transmembrane region" description="Helical" evidence="11">
    <location>
        <begin position="196"/>
        <end position="217"/>
    </location>
</feature>
<evidence type="ECO:0000256" key="6">
    <source>
        <dbReference type="ARBA" id="ARBA00022692"/>
    </source>
</evidence>
<comment type="caution">
    <text evidence="13">The sequence shown here is derived from an EMBL/GenBank/DDBJ whole genome shotgun (WGS) entry which is preliminary data.</text>
</comment>
<keyword evidence="5" id="KW-0597">Phosphoprotein</keyword>
<dbReference type="STRING" id="1440053.GCA_000718095_05107"/>
<evidence type="ECO:0000256" key="8">
    <source>
        <dbReference type="ARBA" id="ARBA00022989"/>
    </source>
</evidence>
<dbReference type="SUPFAM" id="SSF55874">
    <property type="entry name" value="ATPase domain of HSP90 chaperone/DNA topoisomerase II/histidine kinase"/>
    <property type="match status" value="1"/>
</dbReference>
<keyword evidence="7" id="KW-0808">Transferase</keyword>
<evidence type="ECO:0000256" key="10">
    <source>
        <dbReference type="ARBA" id="ARBA00023136"/>
    </source>
</evidence>
<feature type="domain" description="Histidine kinase" evidence="12">
    <location>
        <begin position="358"/>
        <end position="551"/>
    </location>
</feature>
<keyword evidence="7" id="KW-0418">Kinase</keyword>
<feature type="transmembrane region" description="Helical" evidence="11">
    <location>
        <begin position="38"/>
        <end position="59"/>
    </location>
</feature>
<evidence type="ECO:0000256" key="11">
    <source>
        <dbReference type="SAM" id="Phobius"/>
    </source>
</evidence>
<dbReference type="AlphaFoldDB" id="A0A2T7T811"/>
<dbReference type="InterPro" id="IPR004358">
    <property type="entry name" value="Sig_transdc_His_kin-like_C"/>
</dbReference>
<dbReference type="Proteomes" id="UP000245992">
    <property type="component" value="Unassembled WGS sequence"/>
</dbReference>
<keyword evidence="8 11" id="KW-1133">Transmembrane helix</keyword>
<proteinExistence type="predicted"/>
<name>A0A2T7T811_9ACTN</name>
<evidence type="ECO:0000313" key="14">
    <source>
        <dbReference type="Proteomes" id="UP000245992"/>
    </source>
</evidence>
<dbReference type="Gene3D" id="3.30.450.20">
    <property type="entry name" value="PAS domain"/>
    <property type="match status" value="2"/>
</dbReference>
<keyword evidence="9" id="KW-0902">Two-component regulatory system</keyword>
<dbReference type="EMBL" id="AZSP01000144">
    <property type="protein sequence ID" value="PVE11294.1"/>
    <property type="molecule type" value="Genomic_DNA"/>
</dbReference>
<evidence type="ECO:0000256" key="5">
    <source>
        <dbReference type="ARBA" id="ARBA00022553"/>
    </source>
</evidence>
<evidence type="ECO:0000256" key="1">
    <source>
        <dbReference type="ARBA" id="ARBA00000085"/>
    </source>
</evidence>
<protein>
    <recommendedName>
        <fullName evidence="3">histidine kinase</fullName>
        <ecNumber evidence="3">2.7.13.3</ecNumber>
    </recommendedName>
</protein>
<evidence type="ECO:0000256" key="9">
    <source>
        <dbReference type="ARBA" id="ARBA00023012"/>
    </source>
</evidence>
<dbReference type="GO" id="GO:0000155">
    <property type="term" value="F:phosphorelay sensor kinase activity"/>
    <property type="evidence" value="ECO:0007669"/>
    <property type="project" value="TreeGrafter"/>
</dbReference>
<comment type="catalytic activity">
    <reaction evidence="1">
        <text>ATP + protein L-histidine = ADP + protein N-phospho-L-histidine.</text>
        <dbReference type="EC" id="2.7.13.3"/>
    </reaction>
</comment>
<keyword evidence="6 11" id="KW-0812">Transmembrane</keyword>
<dbReference type="GO" id="GO:0005886">
    <property type="term" value="C:plasma membrane"/>
    <property type="evidence" value="ECO:0007669"/>
    <property type="project" value="UniProtKB-SubCell"/>
</dbReference>
<keyword evidence="10 11" id="KW-0472">Membrane</keyword>
<keyword evidence="4" id="KW-1003">Cell membrane</keyword>
<reference evidence="13 14" key="1">
    <citation type="submission" date="2013-12" db="EMBL/GenBank/DDBJ databases">
        <title>Annotated genome of Streptomyces scopuliridis.</title>
        <authorList>
            <person name="Olson J.B."/>
        </authorList>
    </citation>
    <scope>NUCLEOTIDE SEQUENCE [LARGE SCALE GENOMIC DNA]</scope>
    <source>
        <strain evidence="13 14">RB72</strain>
    </source>
</reference>
<dbReference type="SUPFAM" id="SSF103190">
    <property type="entry name" value="Sensory domain-like"/>
    <property type="match status" value="1"/>
</dbReference>
<dbReference type="SMART" id="SM00387">
    <property type="entry name" value="HATPase_c"/>
    <property type="match status" value="1"/>
</dbReference>
<dbReference type="EC" id="2.7.13.3" evidence="3"/>
<evidence type="ECO:0000256" key="2">
    <source>
        <dbReference type="ARBA" id="ARBA00004651"/>
    </source>
</evidence>
<sequence>MGRSRLSLDGGANVTGTTTRGNRYAFRRLRAVSVARQFFLLQLGVLAVLVTAVLAAAYVEISHESESHAANVSLAVARTLAHSPDVRTALSRPEPPPGLQSLVETVRQANNVDFIVIARPDGTRCVHRDPTRLGTQINWDIAPVLNGHELTQFYQGRLGTSVRASAPVIGADSTAIGIVSVVMTQPKIGDQLHGRLPGLLIAAGLALLAAAFASFVISRRLRRQTLGLGPAEITRMYEHHDAVLHTVSQGLVVLGPDRQLVLANDEAQRLLSLGPDAEGRPSTGLTDSPSLRKLLTAGHDAEDEIHLAGERVLVVTQRTARRDGRLVGTVATLRDHTELLALTSELDSARSFAESLRAQAHEAANRLHTVVTLIAVGKPEEAMEFAAAELTATQQLVDRVVESIADPPVAALLLGKVAEAQRKGLHLVISDDTRVDTVPIDARDLISIVGNLVDNAIDAALTTPSPRRVDVTMRTESDTLTIRVRDTGTGLDPATVRTAFTAGWSTKTADRPHGRGLGLALVAQVVKRHHGTIDVISDGGAIFTVRIPLRQQPERNHRPETSS</sequence>
<dbReference type="InterPro" id="IPR003594">
    <property type="entry name" value="HATPase_dom"/>
</dbReference>
<dbReference type="Pfam" id="PF17203">
    <property type="entry name" value="sCache_3_2"/>
    <property type="match status" value="1"/>
</dbReference>
<organism evidence="13 14">
    <name type="scientific">Streptomyces scopuliridis RB72</name>
    <dbReference type="NCBI Taxonomy" id="1440053"/>
    <lineage>
        <taxon>Bacteria</taxon>
        <taxon>Bacillati</taxon>
        <taxon>Actinomycetota</taxon>
        <taxon>Actinomycetes</taxon>
        <taxon>Kitasatosporales</taxon>
        <taxon>Streptomycetaceae</taxon>
        <taxon>Streptomyces</taxon>
    </lineage>
</organism>
<evidence type="ECO:0000256" key="3">
    <source>
        <dbReference type="ARBA" id="ARBA00012438"/>
    </source>
</evidence>
<dbReference type="InterPro" id="IPR033463">
    <property type="entry name" value="sCache_3"/>
</dbReference>
<keyword evidence="14" id="KW-1185">Reference proteome</keyword>
<dbReference type="InterPro" id="IPR036890">
    <property type="entry name" value="HATPase_C_sf"/>
</dbReference>
<dbReference type="Pfam" id="PF02518">
    <property type="entry name" value="HATPase_c"/>
    <property type="match status" value="1"/>
</dbReference>
<dbReference type="PANTHER" id="PTHR43547:SF10">
    <property type="entry name" value="SENSOR HISTIDINE KINASE DCUS"/>
    <property type="match status" value="1"/>
</dbReference>
<dbReference type="InterPro" id="IPR005467">
    <property type="entry name" value="His_kinase_dom"/>
</dbReference>